<dbReference type="Pfam" id="PF00512">
    <property type="entry name" value="HisKA"/>
    <property type="match status" value="1"/>
</dbReference>
<dbReference type="STRING" id="313595.P700755_004028"/>
<dbReference type="SUPFAM" id="SSF55785">
    <property type="entry name" value="PYP-like sensor domain (PAS domain)"/>
    <property type="match status" value="1"/>
</dbReference>
<dbReference type="KEGG" id="ptq:P700755_004028"/>
<dbReference type="Gene3D" id="3.30.450.20">
    <property type="entry name" value="PAS domain"/>
    <property type="match status" value="1"/>
</dbReference>
<dbReference type="Pfam" id="PF08447">
    <property type="entry name" value="PAS_3"/>
    <property type="match status" value="1"/>
</dbReference>
<evidence type="ECO:0000256" key="4">
    <source>
        <dbReference type="ARBA" id="ARBA00022679"/>
    </source>
</evidence>
<dbReference type="InterPro" id="IPR004358">
    <property type="entry name" value="Sig_transdc_His_kin-like_C"/>
</dbReference>
<gene>
    <name evidence="9" type="ordered locus">P700755_004028</name>
</gene>
<dbReference type="PANTHER" id="PTHR43711:SF26">
    <property type="entry name" value="SENSOR HISTIDINE KINASE RCSC"/>
    <property type="match status" value="1"/>
</dbReference>
<dbReference type="InterPro" id="IPR013655">
    <property type="entry name" value="PAS_fold_3"/>
</dbReference>
<evidence type="ECO:0000256" key="3">
    <source>
        <dbReference type="ARBA" id="ARBA00022553"/>
    </source>
</evidence>
<evidence type="ECO:0000256" key="2">
    <source>
        <dbReference type="ARBA" id="ARBA00012438"/>
    </source>
</evidence>
<dbReference type="SUPFAM" id="SSF47384">
    <property type="entry name" value="Homodimeric domain of signal transducing histidine kinase"/>
    <property type="match status" value="1"/>
</dbReference>
<keyword evidence="3" id="KW-0597">Phosphoprotein</keyword>
<evidence type="ECO:0000313" key="10">
    <source>
        <dbReference type="Proteomes" id="UP000008514"/>
    </source>
</evidence>
<dbReference type="Gene3D" id="3.30.565.10">
    <property type="entry name" value="Histidine kinase-like ATPase, C-terminal domain"/>
    <property type="match status" value="1"/>
</dbReference>
<evidence type="ECO:0000259" key="8">
    <source>
        <dbReference type="PROSITE" id="PS50109"/>
    </source>
</evidence>
<dbReference type="GO" id="GO:0000155">
    <property type="term" value="F:phosphorelay sensor kinase activity"/>
    <property type="evidence" value="ECO:0007669"/>
    <property type="project" value="InterPro"/>
</dbReference>
<feature type="domain" description="Histidine kinase" evidence="8">
    <location>
        <begin position="313"/>
        <end position="528"/>
    </location>
</feature>
<dbReference type="HOGENOM" id="CLU_515669_0_0_10"/>
<dbReference type="InterPro" id="IPR035965">
    <property type="entry name" value="PAS-like_dom_sf"/>
</dbReference>
<dbReference type="Gene3D" id="1.10.287.130">
    <property type="match status" value="1"/>
</dbReference>
<keyword evidence="7" id="KW-0175">Coiled coil</keyword>
<dbReference type="Pfam" id="PF02518">
    <property type="entry name" value="HATPase_c"/>
    <property type="match status" value="1"/>
</dbReference>
<dbReference type="InterPro" id="IPR005467">
    <property type="entry name" value="His_kinase_dom"/>
</dbReference>
<evidence type="ECO:0000256" key="6">
    <source>
        <dbReference type="ARBA" id="ARBA00023012"/>
    </source>
</evidence>
<dbReference type="FunFam" id="3.30.565.10:FF:000006">
    <property type="entry name" value="Sensor histidine kinase WalK"/>
    <property type="match status" value="1"/>
</dbReference>
<keyword evidence="6" id="KW-0902">Two-component regulatory system</keyword>
<name>K4ILC9_PSYTT</name>
<dbReference type="SMART" id="SM00388">
    <property type="entry name" value="HisKA"/>
    <property type="match status" value="1"/>
</dbReference>
<dbReference type="InterPro" id="IPR050736">
    <property type="entry name" value="Sensor_HK_Regulatory"/>
</dbReference>
<dbReference type="SUPFAM" id="SSF55874">
    <property type="entry name" value="ATPase domain of HSP90 chaperone/DNA topoisomerase II/histidine kinase"/>
    <property type="match status" value="1"/>
</dbReference>
<dbReference type="PROSITE" id="PS50109">
    <property type="entry name" value="HIS_KIN"/>
    <property type="match status" value="1"/>
</dbReference>
<dbReference type="RefSeq" id="WP_015026113.1">
    <property type="nucleotide sequence ID" value="NC_018721.1"/>
</dbReference>
<reference evidence="9" key="2">
    <citation type="submission" date="2012-09" db="EMBL/GenBank/DDBJ databases">
        <title>The complete sequence of Psychroflexus torquis an extreme psychrophile from sea-ice that is stimulated by light.</title>
        <authorList>
            <person name="Feng S."/>
            <person name="Powell S.M."/>
            <person name="Bowman J.P."/>
        </authorList>
    </citation>
    <scope>NUCLEOTIDE SEQUENCE [LARGE SCALE GENOMIC DNA]</scope>
    <source>
        <strain evidence="9">ATCC 700755</strain>
    </source>
</reference>
<comment type="catalytic activity">
    <reaction evidence="1">
        <text>ATP + protein L-histidine = ADP + protein N-phospho-L-histidine.</text>
        <dbReference type="EC" id="2.7.13.3"/>
    </reaction>
</comment>
<sequence>MDIELLKKALIREKKARKEAESILEKKSLELYNANEQLKDALENTNLFSEQNPNAVMRFSKQTKDLIYANKQGKKISLFLNRSSNSKLKEKFIQELNFSFKKVGVYQFDLQFNNKTIRFFAIYILSKKYLNIYTADISDLKETEVQMQNITKRFKQAQRVAKMGSWELDLINNNMIWSEDLFYVLHVDSEKFIPSHENYVNLLHPDDHKLANEAFEKAINQKKGYILTQRRIFDDRKDLYIDCRGKVRLGKNGNVTRLYGICIDVTEKTESLKAKENFTKNLEIKVNERTQELKESLEREKELSILKSSFVAMASHEFRTPLTSISAASDVILKYFDKLGKEDITKRLIKIKNEVKDMTIMLEDILIIGKSDVQKLDYNPEVLDIIPLIKHIIFEYQLSESKSRNLTYKISLPSIMASVDKKWIKHVVVNLLSNALKYSEKNTPIEISMNKYKTRVVFGFKDYGIGISKKDIKLLFEPFHRGENVGEISGTGLGLSVLQKAVELHKGKIEVESEIKIGSNFKVTLPIT</sequence>
<dbReference type="InterPro" id="IPR003661">
    <property type="entry name" value="HisK_dim/P_dom"/>
</dbReference>
<evidence type="ECO:0000256" key="1">
    <source>
        <dbReference type="ARBA" id="ARBA00000085"/>
    </source>
</evidence>
<keyword evidence="4" id="KW-0808">Transferase</keyword>
<protein>
    <recommendedName>
        <fullName evidence="2">histidine kinase</fullName>
        <ecNumber evidence="2">2.7.13.3</ecNumber>
    </recommendedName>
</protein>
<dbReference type="Proteomes" id="UP000008514">
    <property type="component" value="Chromosome"/>
</dbReference>
<accession>K4ILC9</accession>
<dbReference type="SMART" id="SM00387">
    <property type="entry name" value="HATPase_c"/>
    <property type="match status" value="1"/>
</dbReference>
<dbReference type="OrthoDB" id="9124519at2"/>
<organism evidence="9 10">
    <name type="scientific">Psychroflexus torquis (strain ATCC 700755 / CIP 106069 / ACAM 623)</name>
    <dbReference type="NCBI Taxonomy" id="313595"/>
    <lineage>
        <taxon>Bacteria</taxon>
        <taxon>Pseudomonadati</taxon>
        <taxon>Bacteroidota</taxon>
        <taxon>Flavobacteriia</taxon>
        <taxon>Flavobacteriales</taxon>
        <taxon>Flavobacteriaceae</taxon>
        <taxon>Psychroflexus</taxon>
    </lineage>
</organism>
<keyword evidence="10" id="KW-1185">Reference proteome</keyword>
<dbReference type="InterPro" id="IPR003594">
    <property type="entry name" value="HATPase_dom"/>
</dbReference>
<dbReference type="EC" id="2.7.13.3" evidence="2"/>
<evidence type="ECO:0000256" key="7">
    <source>
        <dbReference type="SAM" id="Coils"/>
    </source>
</evidence>
<dbReference type="eggNOG" id="COG2205">
    <property type="taxonomic scope" value="Bacteria"/>
</dbReference>
<dbReference type="InterPro" id="IPR036097">
    <property type="entry name" value="HisK_dim/P_sf"/>
</dbReference>
<dbReference type="EMBL" id="CP003879">
    <property type="protein sequence ID" value="AFU70583.1"/>
    <property type="molecule type" value="Genomic_DNA"/>
</dbReference>
<feature type="coiled-coil region" evidence="7">
    <location>
        <begin position="6"/>
        <end position="44"/>
    </location>
</feature>
<dbReference type="PRINTS" id="PR00344">
    <property type="entry name" value="BCTRLSENSOR"/>
</dbReference>
<dbReference type="CDD" id="cd00082">
    <property type="entry name" value="HisKA"/>
    <property type="match status" value="1"/>
</dbReference>
<dbReference type="PANTHER" id="PTHR43711">
    <property type="entry name" value="TWO-COMPONENT HISTIDINE KINASE"/>
    <property type="match status" value="1"/>
</dbReference>
<dbReference type="InterPro" id="IPR036890">
    <property type="entry name" value="HATPase_C_sf"/>
</dbReference>
<reference evidence="9" key="1">
    <citation type="submission" date="2006-03" db="EMBL/GenBank/DDBJ databases">
        <authorList>
            <person name="Bowman J."/>
            <person name="Ferriera S."/>
            <person name="Johnson J."/>
            <person name="Kravitz S."/>
            <person name="Halpern A."/>
            <person name="Remington K."/>
            <person name="Beeson K."/>
            <person name="Tran B."/>
            <person name="Rogers Y.-H."/>
            <person name="Friedman R."/>
            <person name="Venter J.C."/>
        </authorList>
    </citation>
    <scope>NUCLEOTIDE SEQUENCE [LARGE SCALE GENOMIC DNA]</scope>
    <source>
        <strain evidence="9">ATCC 700755</strain>
    </source>
</reference>
<dbReference type="AlphaFoldDB" id="K4ILC9"/>
<keyword evidence="5 9" id="KW-0418">Kinase</keyword>
<evidence type="ECO:0000256" key="5">
    <source>
        <dbReference type="ARBA" id="ARBA00022777"/>
    </source>
</evidence>
<proteinExistence type="predicted"/>
<evidence type="ECO:0000313" key="9">
    <source>
        <dbReference type="EMBL" id="AFU70583.1"/>
    </source>
</evidence>